<dbReference type="InterPro" id="IPR052217">
    <property type="entry name" value="Mito/Peroxisomal_Carrier"/>
</dbReference>
<evidence type="ECO:0000256" key="6">
    <source>
        <dbReference type="ARBA" id="ARBA00022989"/>
    </source>
</evidence>
<keyword evidence="6 11" id="KW-1133">Transmembrane helix</keyword>
<protein>
    <submittedName>
        <fullName evidence="12">Mitochondrial carrier domain-containing protein</fullName>
    </submittedName>
</protein>
<evidence type="ECO:0000313" key="13">
    <source>
        <dbReference type="Proteomes" id="UP001498771"/>
    </source>
</evidence>
<keyword evidence="13" id="KW-1185">Reference proteome</keyword>
<dbReference type="SUPFAM" id="SSF103506">
    <property type="entry name" value="Mitochondrial carrier"/>
    <property type="match status" value="1"/>
</dbReference>
<name>A0ABR1F1B5_9ASCO</name>
<feature type="repeat" description="Solcar" evidence="9">
    <location>
        <begin position="4"/>
        <end position="123"/>
    </location>
</feature>
<feature type="transmembrane region" description="Helical" evidence="11">
    <location>
        <begin position="239"/>
        <end position="260"/>
    </location>
</feature>
<evidence type="ECO:0000256" key="10">
    <source>
        <dbReference type="RuleBase" id="RU000488"/>
    </source>
</evidence>
<feature type="repeat" description="Solcar" evidence="9">
    <location>
        <begin position="144"/>
        <end position="229"/>
    </location>
</feature>
<keyword evidence="8" id="KW-0576">Peroxisome</keyword>
<dbReference type="PROSITE" id="PS50920">
    <property type="entry name" value="SOLCAR"/>
    <property type="match status" value="3"/>
</dbReference>
<feature type="transmembrane region" description="Helical" evidence="11">
    <location>
        <begin position="200"/>
        <end position="218"/>
    </location>
</feature>
<evidence type="ECO:0000256" key="8">
    <source>
        <dbReference type="ARBA" id="ARBA00023140"/>
    </source>
</evidence>
<feature type="transmembrane region" description="Helical" evidence="11">
    <location>
        <begin position="95"/>
        <end position="116"/>
    </location>
</feature>
<feature type="repeat" description="Solcar" evidence="9">
    <location>
        <begin position="236"/>
        <end position="341"/>
    </location>
</feature>
<organism evidence="12 13">
    <name type="scientific">Myxozyma melibiosi</name>
    <dbReference type="NCBI Taxonomy" id="54550"/>
    <lineage>
        <taxon>Eukaryota</taxon>
        <taxon>Fungi</taxon>
        <taxon>Dikarya</taxon>
        <taxon>Ascomycota</taxon>
        <taxon>Saccharomycotina</taxon>
        <taxon>Lipomycetes</taxon>
        <taxon>Lipomycetales</taxon>
        <taxon>Lipomycetaceae</taxon>
        <taxon>Myxozyma</taxon>
    </lineage>
</organism>
<accession>A0ABR1F1B5</accession>
<dbReference type="InterPro" id="IPR018108">
    <property type="entry name" value="MCP_transmembrane"/>
</dbReference>
<keyword evidence="7 9" id="KW-0472">Membrane</keyword>
<keyword evidence="5" id="KW-0677">Repeat</keyword>
<evidence type="ECO:0000256" key="4">
    <source>
        <dbReference type="ARBA" id="ARBA00022692"/>
    </source>
</evidence>
<dbReference type="Proteomes" id="UP001498771">
    <property type="component" value="Unassembled WGS sequence"/>
</dbReference>
<dbReference type="PANTHER" id="PTHR45939">
    <property type="entry name" value="PEROXISOMAL MEMBRANE PROTEIN PMP34-RELATED"/>
    <property type="match status" value="1"/>
</dbReference>
<evidence type="ECO:0000256" key="2">
    <source>
        <dbReference type="ARBA" id="ARBA00006375"/>
    </source>
</evidence>
<proteinExistence type="inferred from homology"/>
<evidence type="ECO:0000256" key="5">
    <source>
        <dbReference type="ARBA" id="ARBA00022737"/>
    </source>
</evidence>
<gene>
    <name evidence="12" type="ORF">BZA70DRAFT_282894</name>
</gene>
<reference evidence="12 13" key="1">
    <citation type="submission" date="2024-03" db="EMBL/GenBank/DDBJ databases">
        <title>Genome-scale model development and genomic sequencing of the oleaginous clade Lipomyces.</title>
        <authorList>
            <consortium name="Lawrence Berkeley National Laboratory"/>
            <person name="Czajka J.J."/>
            <person name="Han Y."/>
            <person name="Kim J."/>
            <person name="Mondo S.J."/>
            <person name="Hofstad B.A."/>
            <person name="Robles A."/>
            <person name="Haridas S."/>
            <person name="Riley R."/>
            <person name="LaButti K."/>
            <person name="Pangilinan J."/>
            <person name="Andreopoulos W."/>
            <person name="Lipzen A."/>
            <person name="Yan J."/>
            <person name="Wang M."/>
            <person name="Ng V."/>
            <person name="Grigoriev I.V."/>
            <person name="Spatafora J.W."/>
            <person name="Magnuson J.K."/>
            <person name="Baker S.E."/>
            <person name="Pomraning K.R."/>
        </authorList>
    </citation>
    <scope>NUCLEOTIDE SEQUENCE [LARGE SCALE GENOMIC DNA]</scope>
    <source>
        <strain evidence="12 13">Phaff 52-87</strain>
    </source>
</reference>
<dbReference type="Pfam" id="PF00153">
    <property type="entry name" value="Mito_carr"/>
    <property type="match status" value="3"/>
</dbReference>
<evidence type="ECO:0000256" key="1">
    <source>
        <dbReference type="ARBA" id="ARBA00004585"/>
    </source>
</evidence>
<keyword evidence="3 10" id="KW-0813">Transport</keyword>
<dbReference type="EMBL" id="JBBJBU010000011">
    <property type="protein sequence ID" value="KAK7203607.1"/>
    <property type="molecule type" value="Genomic_DNA"/>
</dbReference>
<dbReference type="GeneID" id="90038868"/>
<comment type="caution">
    <text evidence="12">The sequence shown here is derived from an EMBL/GenBank/DDBJ whole genome shotgun (WGS) entry which is preliminary data.</text>
</comment>
<evidence type="ECO:0000256" key="7">
    <source>
        <dbReference type="ARBA" id="ARBA00023136"/>
    </source>
</evidence>
<comment type="similarity">
    <text evidence="2 10">Belongs to the mitochondrial carrier (TC 2.A.29) family.</text>
</comment>
<evidence type="ECO:0000256" key="11">
    <source>
        <dbReference type="SAM" id="Phobius"/>
    </source>
</evidence>
<feature type="transmembrane region" description="Helical" evidence="11">
    <location>
        <begin position="6"/>
        <end position="30"/>
    </location>
</feature>
<keyword evidence="4 9" id="KW-0812">Transmembrane</keyword>
<evidence type="ECO:0000256" key="9">
    <source>
        <dbReference type="PROSITE-ProRule" id="PRU00282"/>
    </source>
</evidence>
<dbReference type="PANTHER" id="PTHR45939:SF5">
    <property type="entry name" value="PEROXISOMAL MEMBRANE PROTEIN PMP34"/>
    <property type="match status" value="1"/>
</dbReference>
<dbReference type="RefSeq" id="XP_064766640.1">
    <property type="nucleotide sequence ID" value="XM_064913356.1"/>
</dbReference>
<comment type="subcellular location">
    <subcellularLocation>
        <location evidence="1">Peroxisome membrane</location>
        <topology evidence="1">Multi-pass membrane protein</topology>
    </subcellularLocation>
</comment>
<evidence type="ECO:0000256" key="3">
    <source>
        <dbReference type="ARBA" id="ARBA00022448"/>
    </source>
</evidence>
<dbReference type="Gene3D" id="1.50.40.10">
    <property type="entry name" value="Mitochondrial carrier domain"/>
    <property type="match status" value="2"/>
</dbReference>
<evidence type="ECO:0000313" key="12">
    <source>
        <dbReference type="EMBL" id="KAK7203607.1"/>
    </source>
</evidence>
<dbReference type="InterPro" id="IPR023395">
    <property type="entry name" value="MCP_dom_sf"/>
</dbReference>
<sequence>MSSSDSVAQALAGAGGGALAMITTYPLITLSTRAQTERRKSVSADSSSAAATVDLPDSSKSAVDAARKRLAALKKKPSIVAAASKIIQREGVSGLYSGLQSALFGISVTNFVYYYFYEGTRSVFERRKALKSGAAAAAAISQSMSTLESMLAGAIAGSATVILTNPIWVVNTRETARVGSAPKQSTFATIRDILENDGPGAFFAGLMPALVLVINPILQYTIFERLRAVIERKRALRPLDFFILGALGKLVATSTTYPYITVKARMQVQRRRAAAAAEAASSSDAAAADAPPVYTSTVSALKQIASTEGWKSLYSGMDSKIVQSVLTSAFLFYFKEQLVVAAVAFLQLARRKRLAAN</sequence>